<dbReference type="SMART" id="SM00885">
    <property type="entry name" value="D5_N"/>
    <property type="match status" value="1"/>
</dbReference>
<keyword evidence="3" id="KW-0067">ATP-binding</keyword>
<evidence type="ECO:0000259" key="5">
    <source>
        <dbReference type="PROSITE" id="PS51206"/>
    </source>
</evidence>
<dbReference type="InterPro" id="IPR014015">
    <property type="entry name" value="Helicase_SF3_DNA-vir"/>
</dbReference>
<reference evidence="6 7" key="1">
    <citation type="journal article" date="2018" name="Aquat. Microb. Ecol.">
        <title>Gammaproteobacterial methanotrophs dominate.</title>
        <authorList>
            <person name="Rissanen A.J."/>
            <person name="Saarenheimo J."/>
            <person name="Tiirola M."/>
            <person name="Peura S."/>
            <person name="Aalto S.L."/>
            <person name="Karvinen A."/>
            <person name="Nykanen H."/>
        </authorList>
    </citation>
    <scope>NUCLEOTIDE SEQUENCE [LARGE SCALE GENOMIC DNA]</scope>
    <source>
        <strain evidence="6">AMbin10</strain>
    </source>
</reference>
<dbReference type="InterPro" id="IPR014818">
    <property type="entry name" value="Phage/plasmid_primase_P4_C"/>
</dbReference>
<dbReference type="InterPro" id="IPR006500">
    <property type="entry name" value="Helicase_put_C_phage/plasmid"/>
</dbReference>
<dbReference type="InterPro" id="IPR051620">
    <property type="entry name" value="ORF904-like_C"/>
</dbReference>
<proteinExistence type="predicted"/>
<feature type="region of interest" description="Disordered" evidence="4">
    <location>
        <begin position="437"/>
        <end position="485"/>
    </location>
</feature>
<dbReference type="Proteomes" id="UP000249396">
    <property type="component" value="Unassembled WGS sequence"/>
</dbReference>
<evidence type="ECO:0000313" key="6">
    <source>
        <dbReference type="EMBL" id="PZN81978.1"/>
    </source>
</evidence>
<sequence>MNKVSFTVFQSPEPLSKRFALAEDGAISKIPAAQMTTGRARRQSVDYHKFDECLDRAGPNVAFCYGLHDNAKYGEVVKIATATKADPEKKILARTREFFDYRVEPGILMIDHDPHPDGPTLTPGELQTILADIHPPFAEAACWVRGSLSAGVYKKGETAKPGRGFHLYFAVTNASDIPRFGKVLFNRLWLSGHGFIALSVAGSCLVRSMIDAAVFDGERLDFVGSPVVGEGLAFKTPKPAYFDGIYLDTQSLPDLTEAEQAQLKALVEQAKQARKPDRQAKRAAWAKSKVADMIQQGVPEKTARAQISRIAKDGGSFDLYADFPLEFAQLGFATVKDVLANPARFEGQTLADPLEGPEYGRTTAKFYANTRENKPVINSNAHGGQKFFLHEVAEPPVIRHIQPPPEPPPFDPEYFAQFPPPHEPYEFDFAPDVATAATPARDKHGSRNAKPPKTAKGQAKPAATARPAHNANTSRAPKSRKQYQEYQADVPENAEPLSRCESCTDPTFPTQPTLSKSDQLFTESCNLHLTYTGLHESYTNRLAAYDAVKDGLLMFDEKSKRVELVAESIAANKVALLLRGKLRFNNQVGVWHRFDMTHWQTITEAEVTPDISAILTVGAGEVGFKKNYLSGVTGIVKKADMLPLPQAQPGKLPFTNGLYDMATGQLEPLTQENADTWVIPHPFVKQADCPRFKVWLFDAVGGNSELVKFLRAFINACLTGRADLQKFLMLLGPGGTGKGTFLRVLTEMLGQGNCTVTDLRNLETNRFESAKLYGKRLATITDAGRYTGSIDKLKAITGQDQIPYEEKHQQQRGTFVYGGMVVIASNEQLATNDYTSGLERRLLVVKFNRRYSVEEKATFRQSQGEAALLAETPAIIQWALEMTSQQVEDLFGHPPKAAVDAALESLTDQNPVVEWIRDNLIPDPNAKTPLGANDESRDHGKVSFADADCKLYPNYLRFCHQSKRTPMSRNRFRTTVDDMLTTLKIPAHSKRAGSGYVFEGIRIRPDMDNPYATATPQNPPHRDEI</sequence>
<dbReference type="GO" id="GO:0016787">
    <property type="term" value="F:hydrolase activity"/>
    <property type="evidence" value="ECO:0007669"/>
    <property type="project" value="UniProtKB-KW"/>
</dbReference>
<feature type="domain" description="SF3 helicase" evidence="5">
    <location>
        <begin position="705"/>
        <end position="860"/>
    </location>
</feature>
<dbReference type="EMBL" id="QJPH01000242">
    <property type="protein sequence ID" value="PZN81978.1"/>
    <property type="molecule type" value="Genomic_DNA"/>
</dbReference>
<dbReference type="PANTHER" id="PTHR35372:SF2">
    <property type="entry name" value="SF3 HELICASE DOMAIN-CONTAINING PROTEIN"/>
    <property type="match status" value="1"/>
</dbReference>
<evidence type="ECO:0000256" key="4">
    <source>
        <dbReference type="SAM" id="MobiDB-lite"/>
    </source>
</evidence>
<dbReference type="Pfam" id="PF19263">
    <property type="entry name" value="DUF5906"/>
    <property type="match status" value="1"/>
</dbReference>
<dbReference type="PANTHER" id="PTHR35372">
    <property type="entry name" value="ATP BINDING PROTEIN-RELATED"/>
    <property type="match status" value="1"/>
</dbReference>
<evidence type="ECO:0000313" key="7">
    <source>
        <dbReference type="Proteomes" id="UP000249396"/>
    </source>
</evidence>
<protein>
    <recommendedName>
        <fullName evidence="5">SF3 helicase domain-containing protein</fullName>
    </recommendedName>
</protein>
<dbReference type="SUPFAM" id="SSF52540">
    <property type="entry name" value="P-loop containing nucleoside triphosphate hydrolases"/>
    <property type="match status" value="1"/>
</dbReference>
<dbReference type="GO" id="GO:0005524">
    <property type="term" value="F:ATP binding"/>
    <property type="evidence" value="ECO:0007669"/>
    <property type="project" value="UniProtKB-KW"/>
</dbReference>
<dbReference type="InterPro" id="IPR045455">
    <property type="entry name" value="NrS-1_pol-like_helicase"/>
</dbReference>
<name>A0A2W4RQL6_9GAMM</name>
<evidence type="ECO:0000256" key="3">
    <source>
        <dbReference type="ARBA" id="ARBA00022840"/>
    </source>
</evidence>
<evidence type="ECO:0000256" key="2">
    <source>
        <dbReference type="ARBA" id="ARBA00022801"/>
    </source>
</evidence>
<gene>
    <name evidence="6" type="ORF">DM484_07265</name>
</gene>
<dbReference type="PROSITE" id="PS51206">
    <property type="entry name" value="SF3_HELICASE_1"/>
    <property type="match status" value="1"/>
</dbReference>
<organism evidence="6 7">
    <name type="scientific">Candidatus Methylumidiphilus alinenensis</name>
    <dbReference type="NCBI Taxonomy" id="2202197"/>
    <lineage>
        <taxon>Bacteria</taxon>
        <taxon>Pseudomonadati</taxon>
        <taxon>Pseudomonadota</taxon>
        <taxon>Gammaproteobacteria</taxon>
        <taxon>Methylococcales</taxon>
        <taxon>Candidatus Methylumidiphilus</taxon>
    </lineage>
</organism>
<dbReference type="NCBIfam" id="TIGR01613">
    <property type="entry name" value="primase_Cterm"/>
    <property type="match status" value="1"/>
</dbReference>
<dbReference type="InterPro" id="IPR027417">
    <property type="entry name" value="P-loop_NTPase"/>
</dbReference>
<keyword evidence="1" id="KW-0547">Nucleotide-binding</keyword>
<comment type="caution">
    <text evidence="6">The sequence shown here is derived from an EMBL/GenBank/DDBJ whole genome shotgun (WGS) entry which is preliminary data.</text>
</comment>
<dbReference type="Pfam" id="PF08706">
    <property type="entry name" value="D5_N"/>
    <property type="match status" value="1"/>
</dbReference>
<keyword evidence="2" id="KW-0378">Hydrolase</keyword>
<evidence type="ECO:0000256" key="1">
    <source>
        <dbReference type="ARBA" id="ARBA00022741"/>
    </source>
</evidence>
<dbReference type="Gene3D" id="3.40.50.300">
    <property type="entry name" value="P-loop containing nucleotide triphosphate hydrolases"/>
    <property type="match status" value="1"/>
</dbReference>
<accession>A0A2W4RQL6</accession>
<dbReference type="AlphaFoldDB" id="A0A2W4RQL6"/>